<dbReference type="Proteomes" id="UP000708208">
    <property type="component" value="Unassembled WGS sequence"/>
</dbReference>
<feature type="non-terminal residue" evidence="2">
    <location>
        <position position="220"/>
    </location>
</feature>
<keyword evidence="3" id="KW-1185">Reference proteome</keyword>
<feature type="compositionally biased region" description="Pro residues" evidence="1">
    <location>
        <begin position="122"/>
        <end position="134"/>
    </location>
</feature>
<evidence type="ECO:0000313" key="3">
    <source>
        <dbReference type="Proteomes" id="UP000708208"/>
    </source>
</evidence>
<feature type="region of interest" description="Disordered" evidence="1">
    <location>
        <begin position="109"/>
        <end position="143"/>
    </location>
</feature>
<feature type="non-terminal residue" evidence="2">
    <location>
        <position position="1"/>
    </location>
</feature>
<proteinExistence type="predicted"/>
<name>A0A8J2L3J9_9HEXA</name>
<evidence type="ECO:0000313" key="2">
    <source>
        <dbReference type="EMBL" id="CAG7825561.1"/>
    </source>
</evidence>
<accession>A0A8J2L3J9</accession>
<comment type="caution">
    <text evidence="2">The sequence shown here is derived from an EMBL/GenBank/DDBJ whole genome shotgun (WGS) entry which is preliminary data.</text>
</comment>
<sequence length="220" mass="23882">PMSTPVAVTVAPVQVTSSIDQVDLASRESVKNIIKSWPPPEPQELLEEQIITSTTTTAEEVKRRSVKDDVSFFEGQGHSRLSGLVTSQGKIAPSEEAVSMEKLWSRPLAKAWPPGAASPSPSTTPIPPNPPPPSSSASSEPVNYYISTVSTPRSTPINLDDVYQRKTTMTTHTQSSSSYQYEEQTLQVSDDLHRTPSPTVITDRGIKPSDAKKGWPPFSP</sequence>
<feature type="compositionally biased region" description="Low complexity" evidence="1">
    <location>
        <begin position="168"/>
        <end position="187"/>
    </location>
</feature>
<dbReference type="AlphaFoldDB" id="A0A8J2L3J9"/>
<feature type="compositionally biased region" description="Basic and acidic residues" evidence="1">
    <location>
        <begin position="204"/>
        <end position="213"/>
    </location>
</feature>
<organism evidence="2 3">
    <name type="scientific">Allacma fusca</name>
    <dbReference type="NCBI Taxonomy" id="39272"/>
    <lineage>
        <taxon>Eukaryota</taxon>
        <taxon>Metazoa</taxon>
        <taxon>Ecdysozoa</taxon>
        <taxon>Arthropoda</taxon>
        <taxon>Hexapoda</taxon>
        <taxon>Collembola</taxon>
        <taxon>Symphypleona</taxon>
        <taxon>Sminthuridae</taxon>
        <taxon>Allacma</taxon>
    </lineage>
</organism>
<dbReference type="EMBL" id="CAJVCH010536721">
    <property type="protein sequence ID" value="CAG7825561.1"/>
    <property type="molecule type" value="Genomic_DNA"/>
</dbReference>
<reference evidence="2" key="1">
    <citation type="submission" date="2021-06" db="EMBL/GenBank/DDBJ databases">
        <authorList>
            <person name="Hodson N. C."/>
            <person name="Mongue J. A."/>
            <person name="Jaron S. K."/>
        </authorList>
    </citation>
    <scope>NUCLEOTIDE SEQUENCE</scope>
</reference>
<gene>
    <name evidence="2" type="ORF">AFUS01_LOCUS35664</name>
</gene>
<evidence type="ECO:0000256" key="1">
    <source>
        <dbReference type="SAM" id="MobiDB-lite"/>
    </source>
</evidence>
<feature type="region of interest" description="Disordered" evidence="1">
    <location>
        <begin position="168"/>
        <end position="220"/>
    </location>
</feature>
<protein>
    <submittedName>
        <fullName evidence="2">Uncharacterized protein</fullName>
    </submittedName>
</protein>